<evidence type="ECO:0000256" key="5">
    <source>
        <dbReference type="SAM" id="Phobius"/>
    </source>
</evidence>
<dbReference type="Proteomes" id="UP000035929">
    <property type="component" value="Unassembled WGS sequence"/>
</dbReference>
<dbReference type="InterPro" id="IPR047662">
    <property type="entry name" value="SemiSWEET"/>
</dbReference>
<dbReference type="NCBIfam" id="NF037968">
    <property type="entry name" value="SemiSWEET_2"/>
    <property type="match status" value="1"/>
</dbReference>
<protein>
    <recommendedName>
        <fullName evidence="8">MtN3 and saliva related transmembrane protein</fullName>
    </recommendedName>
</protein>
<evidence type="ECO:0000256" key="3">
    <source>
        <dbReference type="ARBA" id="ARBA00022989"/>
    </source>
</evidence>
<evidence type="ECO:0000256" key="1">
    <source>
        <dbReference type="ARBA" id="ARBA00004141"/>
    </source>
</evidence>
<gene>
    <name evidence="6" type="ORF">VP06_31720</name>
</gene>
<dbReference type="PATRIC" id="fig|270351.6.peg.5094"/>
<dbReference type="AlphaFoldDB" id="A0A0J6S0N7"/>
<evidence type="ECO:0000256" key="2">
    <source>
        <dbReference type="ARBA" id="ARBA00022692"/>
    </source>
</evidence>
<proteinExistence type="predicted"/>
<comment type="caution">
    <text evidence="6">The sequence shown here is derived from an EMBL/GenBank/DDBJ whole genome shotgun (WGS) entry which is preliminary data.</text>
</comment>
<dbReference type="Gene3D" id="1.20.1280.290">
    <property type="match status" value="1"/>
</dbReference>
<dbReference type="GO" id="GO:0016020">
    <property type="term" value="C:membrane"/>
    <property type="evidence" value="ECO:0007669"/>
    <property type="project" value="UniProtKB-SubCell"/>
</dbReference>
<dbReference type="Pfam" id="PF04193">
    <property type="entry name" value="PQ-loop"/>
    <property type="match status" value="1"/>
</dbReference>
<organism evidence="6 7">
    <name type="scientific">Methylobacterium aquaticum</name>
    <dbReference type="NCBI Taxonomy" id="270351"/>
    <lineage>
        <taxon>Bacteria</taxon>
        <taxon>Pseudomonadati</taxon>
        <taxon>Pseudomonadota</taxon>
        <taxon>Alphaproteobacteria</taxon>
        <taxon>Hyphomicrobiales</taxon>
        <taxon>Methylobacteriaceae</taxon>
        <taxon>Methylobacterium</taxon>
    </lineage>
</organism>
<feature type="transmembrane region" description="Helical" evidence="5">
    <location>
        <begin position="62"/>
        <end position="81"/>
    </location>
</feature>
<dbReference type="RefSeq" id="WP_048467786.1">
    <property type="nucleotide sequence ID" value="NZ_JBNTQU010000026.1"/>
</dbReference>
<evidence type="ECO:0000256" key="4">
    <source>
        <dbReference type="ARBA" id="ARBA00023136"/>
    </source>
</evidence>
<evidence type="ECO:0000313" key="7">
    <source>
        <dbReference type="Proteomes" id="UP000035929"/>
    </source>
</evidence>
<keyword evidence="4 5" id="KW-0472">Membrane</keyword>
<accession>A0A0J6S0N7</accession>
<dbReference type="InterPro" id="IPR006603">
    <property type="entry name" value="PQ-loop_rpt"/>
</dbReference>
<sequence length="84" mass="8974">MSWIDFCGYAAAACTTAAYLPQVIQAWRTRSTRDLSVGMLVVLNLGLALWLTYGLALGDRPLVAANAVTLVLAGTVLVLKLRHG</sequence>
<feature type="transmembrane region" description="Helical" evidence="5">
    <location>
        <begin position="35"/>
        <end position="56"/>
    </location>
</feature>
<keyword evidence="3 5" id="KW-1133">Transmembrane helix</keyword>
<evidence type="ECO:0000313" key="6">
    <source>
        <dbReference type="EMBL" id="KMO27112.1"/>
    </source>
</evidence>
<dbReference type="EMBL" id="LABX01000347">
    <property type="protein sequence ID" value="KMO27112.1"/>
    <property type="molecule type" value="Genomic_DNA"/>
</dbReference>
<keyword evidence="2 5" id="KW-0812">Transmembrane</keyword>
<reference evidence="6 7" key="1">
    <citation type="submission" date="2015-03" db="EMBL/GenBank/DDBJ databases">
        <title>Genome sequencing of Methylobacterium aquaticum DSM16371 type strain.</title>
        <authorList>
            <person name="Chaudhry V."/>
            <person name="Patil P.B."/>
        </authorList>
    </citation>
    <scope>NUCLEOTIDE SEQUENCE [LARGE SCALE GENOMIC DNA]</scope>
    <source>
        <strain evidence="6 7">DSM 16371</strain>
    </source>
</reference>
<name>A0A0J6S0N7_9HYPH</name>
<evidence type="ECO:0008006" key="8">
    <source>
        <dbReference type="Google" id="ProtNLM"/>
    </source>
</evidence>
<comment type="subcellular location">
    <subcellularLocation>
        <location evidence="1">Membrane</location>
        <topology evidence="1">Multi-pass membrane protein</topology>
    </subcellularLocation>
</comment>
<dbReference type="GO" id="GO:0051119">
    <property type="term" value="F:sugar transmembrane transporter activity"/>
    <property type="evidence" value="ECO:0007669"/>
    <property type="project" value="InterPro"/>
</dbReference>